<evidence type="ECO:0000256" key="1">
    <source>
        <dbReference type="ARBA" id="ARBA00001974"/>
    </source>
</evidence>
<dbReference type="EMBL" id="BMFV01000005">
    <property type="protein sequence ID" value="GGH77531.1"/>
    <property type="molecule type" value="Genomic_DNA"/>
</dbReference>
<dbReference type="PANTHER" id="PTHR48105">
    <property type="entry name" value="THIOREDOXIN REDUCTASE 1-RELATED-RELATED"/>
    <property type="match status" value="1"/>
</dbReference>
<evidence type="ECO:0000256" key="3">
    <source>
        <dbReference type="ARBA" id="ARBA00022630"/>
    </source>
</evidence>
<comment type="caution">
    <text evidence="6">The sequence shown here is derived from an EMBL/GenBank/DDBJ whole genome shotgun (WGS) entry which is preliminary data.</text>
</comment>
<reference evidence="6" key="2">
    <citation type="submission" date="2020-09" db="EMBL/GenBank/DDBJ databases">
        <authorList>
            <person name="Sun Q."/>
            <person name="Zhou Y."/>
        </authorList>
    </citation>
    <scope>NUCLEOTIDE SEQUENCE</scope>
    <source>
        <strain evidence="6">CGMCC 1.12777</strain>
    </source>
</reference>
<evidence type="ECO:0000256" key="4">
    <source>
        <dbReference type="ARBA" id="ARBA00023002"/>
    </source>
</evidence>
<protein>
    <submittedName>
        <fullName evidence="6">Thioredoxin reductase</fullName>
    </submittedName>
</protein>
<gene>
    <name evidence="6" type="ORF">GCM10007096_09560</name>
</gene>
<sequence>MTNGVFSMIFDSIIIGGGISGLQAAIQLGRYGHRVLVFDSNQGRSNLCQCYHNLLGWPEGVSGQSLRDIGKAQAERLGIQFYSAKVIKAVKKETYIEIEDEGGAKYRSQTLLLATGVKDRMPLFQELKPCLGISVYICPDCDGYEIKNQRTIVLGSGNPGAQMALTLTYFTDELMYVNHERAPIDEDVIQQLVEKSIPYYNEGVREVFAKGAAFKGVLLENGQRLDANHAFSAFGGNEVRSDLAEQLGVELHHNKHINTHPRTKMTNVENVWAAGDVTVHSEQVAIAMGDGLQAAIWMHKQLLKMMKGGNG</sequence>
<dbReference type="GO" id="GO:0016491">
    <property type="term" value="F:oxidoreductase activity"/>
    <property type="evidence" value="ECO:0007669"/>
    <property type="project" value="UniProtKB-KW"/>
</dbReference>
<dbReference type="AlphaFoldDB" id="A0A8J2ZTW9"/>
<evidence type="ECO:0000256" key="2">
    <source>
        <dbReference type="ARBA" id="ARBA00011738"/>
    </source>
</evidence>
<dbReference type="PRINTS" id="PR00368">
    <property type="entry name" value="FADPNR"/>
</dbReference>
<evidence type="ECO:0000313" key="6">
    <source>
        <dbReference type="EMBL" id="GGH77531.1"/>
    </source>
</evidence>
<dbReference type="PRINTS" id="PR00469">
    <property type="entry name" value="PNDRDTASEII"/>
</dbReference>
<dbReference type="InterPro" id="IPR023753">
    <property type="entry name" value="FAD/NAD-binding_dom"/>
</dbReference>
<dbReference type="Pfam" id="PF07992">
    <property type="entry name" value="Pyr_redox_2"/>
    <property type="match status" value="1"/>
</dbReference>
<comment type="subunit">
    <text evidence="2">Homodimer.</text>
</comment>
<organism evidence="6 7">
    <name type="scientific">Pullulanibacillus pueri</name>
    <dbReference type="NCBI Taxonomy" id="1437324"/>
    <lineage>
        <taxon>Bacteria</taxon>
        <taxon>Bacillati</taxon>
        <taxon>Bacillota</taxon>
        <taxon>Bacilli</taxon>
        <taxon>Bacillales</taxon>
        <taxon>Sporolactobacillaceae</taxon>
        <taxon>Pullulanibacillus</taxon>
    </lineage>
</organism>
<evidence type="ECO:0000259" key="5">
    <source>
        <dbReference type="Pfam" id="PF07992"/>
    </source>
</evidence>
<accession>A0A8J2ZTW9</accession>
<dbReference type="InterPro" id="IPR050097">
    <property type="entry name" value="Ferredoxin-NADP_redctase_2"/>
</dbReference>
<proteinExistence type="predicted"/>
<dbReference type="Gene3D" id="3.50.50.60">
    <property type="entry name" value="FAD/NAD(P)-binding domain"/>
    <property type="match status" value="2"/>
</dbReference>
<keyword evidence="7" id="KW-1185">Reference proteome</keyword>
<dbReference type="InterPro" id="IPR036188">
    <property type="entry name" value="FAD/NAD-bd_sf"/>
</dbReference>
<comment type="cofactor">
    <cofactor evidence="1">
        <name>FAD</name>
        <dbReference type="ChEBI" id="CHEBI:57692"/>
    </cofactor>
</comment>
<name>A0A8J2ZTW9_9BACL</name>
<evidence type="ECO:0000313" key="7">
    <source>
        <dbReference type="Proteomes" id="UP000656813"/>
    </source>
</evidence>
<dbReference type="SUPFAM" id="SSF51905">
    <property type="entry name" value="FAD/NAD(P)-binding domain"/>
    <property type="match status" value="1"/>
</dbReference>
<keyword evidence="4" id="KW-0560">Oxidoreductase</keyword>
<dbReference type="Proteomes" id="UP000656813">
    <property type="component" value="Unassembled WGS sequence"/>
</dbReference>
<keyword evidence="3" id="KW-0285">Flavoprotein</keyword>
<reference evidence="6" key="1">
    <citation type="journal article" date="2014" name="Int. J. Syst. Evol. Microbiol.">
        <title>Complete genome sequence of Corynebacterium casei LMG S-19264T (=DSM 44701T), isolated from a smear-ripened cheese.</title>
        <authorList>
            <consortium name="US DOE Joint Genome Institute (JGI-PGF)"/>
            <person name="Walter F."/>
            <person name="Albersmeier A."/>
            <person name="Kalinowski J."/>
            <person name="Ruckert C."/>
        </authorList>
    </citation>
    <scope>NUCLEOTIDE SEQUENCE</scope>
    <source>
        <strain evidence="6">CGMCC 1.12777</strain>
    </source>
</reference>
<feature type="domain" description="FAD/NAD(P)-binding" evidence="5">
    <location>
        <begin position="11"/>
        <end position="291"/>
    </location>
</feature>